<dbReference type="AlphaFoldDB" id="A0ABD0URW0"/>
<organism evidence="2 3">
    <name type="scientific">Dendrobium thyrsiflorum</name>
    <name type="common">Pinecone-like raceme dendrobium</name>
    <name type="synonym">Orchid</name>
    <dbReference type="NCBI Taxonomy" id="117978"/>
    <lineage>
        <taxon>Eukaryota</taxon>
        <taxon>Viridiplantae</taxon>
        <taxon>Streptophyta</taxon>
        <taxon>Embryophyta</taxon>
        <taxon>Tracheophyta</taxon>
        <taxon>Spermatophyta</taxon>
        <taxon>Magnoliopsida</taxon>
        <taxon>Liliopsida</taxon>
        <taxon>Asparagales</taxon>
        <taxon>Orchidaceae</taxon>
        <taxon>Epidendroideae</taxon>
        <taxon>Malaxideae</taxon>
        <taxon>Dendrobiinae</taxon>
        <taxon>Dendrobium</taxon>
    </lineage>
</organism>
<protein>
    <submittedName>
        <fullName evidence="2">Uncharacterized protein</fullName>
    </submittedName>
</protein>
<feature type="region of interest" description="Disordered" evidence="1">
    <location>
        <begin position="22"/>
        <end position="53"/>
    </location>
</feature>
<evidence type="ECO:0000313" key="2">
    <source>
        <dbReference type="EMBL" id="KAL0915603.1"/>
    </source>
</evidence>
<feature type="compositionally biased region" description="Basic and acidic residues" evidence="1">
    <location>
        <begin position="23"/>
        <end position="36"/>
    </location>
</feature>
<evidence type="ECO:0000313" key="3">
    <source>
        <dbReference type="Proteomes" id="UP001552299"/>
    </source>
</evidence>
<proteinExistence type="predicted"/>
<comment type="caution">
    <text evidence="2">The sequence shown here is derived from an EMBL/GenBank/DDBJ whole genome shotgun (WGS) entry which is preliminary data.</text>
</comment>
<keyword evidence="3" id="KW-1185">Reference proteome</keyword>
<name>A0ABD0URW0_DENTH</name>
<dbReference type="Proteomes" id="UP001552299">
    <property type="component" value="Unassembled WGS sequence"/>
</dbReference>
<sequence>MPSPKSSLGCCQPRDAFSRLARARSDLGTRGKERHSSAMLPTVSKGRASSSVRPSPVFAHYLRRIVKD</sequence>
<evidence type="ECO:0000256" key="1">
    <source>
        <dbReference type="SAM" id="MobiDB-lite"/>
    </source>
</evidence>
<accession>A0ABD0URW0</accession>
<gene>
    <name evidence="2" type="ORF">M5K25_016032</name>
</gene>
<dbReference type="EMBL" id="JANQDX010000012">
    <property type="protein sequence ID" value="KAL0915603.1"/>
    <property type="molecule type" value="Genomic_DNA"/>
</dbReference>
<reference evidence="2 3" key="1">
    <citation type="journal article" date="2024" name="Plant Biotechnol. J.">
        <title>Dendrobium thyrsiflorum genome and its molecular insights into genes involved in important horticultural traits.</title>
        <authorList>
            <person name="Chen B."/>
            <person name="Wang J.Y."/>
            <person name="Zheng P.J."/>
            <person name="Li K.L."/>
            <person name="Liang Y.M."/>
            <person name="Chen X.F."/>
            <person name="Zhang C."/>
            <person name="Zhao X."/>
            <person name="He X."/>
            <person name="Zhang G.Q."/>
            <person name="Liu Z.J."/>
            <person name="Xu Q."/>
        </authorList>
    </citation>
    <scope>NUCLEOTIDE SEQUENCE [LARGE SCALE GENOMIC DNA]</scope>
    <source>
        <strain evidence="2">GZMU011</strain>
    </source>
</reference>